<reference evidence="1 2" key="1">
    <citation type="submission" date="2016-11" db="EMBL/GenBank/DDBJ databases">
        <title>Rhizobium leguminosarum bv. viciae strain Vaf12 isolated from Vavilovia formosa root nodules from Russia, Dagestan.</title>
        <authorList>
            <person name="Kimeklis A."/>
        </authorList>
    </citation>
    <scope>NUCLEOTIDE SEQUENCE [LARGE SCALE GENOMIC DNA]</scope>
    <source>
        <strain evidence="1 2">Vaf-108</strain>
    </source>
</reference>
<organism evidence="1 2">
    <name type="scientific">Rhizobium leguminosarum</name>
    <dbReference type="NCBI Taxonomy" id="384"/>
    <lineage>
        <taxon>Bacteria</taxon>
        <taxon>Pseudomonadati</taxon>
        <taxon>Pseudomonadota</taxon>
        <taxon>Alphaproteobacteria</taxon>
        <taxon>Hyphomicrobiales</taxon>
        <taxon>Rhizobiaceae</taxon>
        <taxon>Rhizobium/Agrobacterium group</taxon>
        <taxon>Rhizobium</taxon>
    </lineage>
</organism>
<evidence type="ECO:0000313" key="2">
    <source>
        <dbReference type="Proteomes" id="UP000183050"/>
    </source>
</evidence>
<accession>A0A1L3ZB90</accession>
<dbReference type="AlphaFoldDB" id="A0A1L3ZB90"/>
<dbReference type="EMBL" id="CP018228">
    <property type="protein sequence ID" value="API52913.1"/>
    <property type="molecule type" value="Genomic_DNA"/>
</dbReference>
<dbReference type="RefSeq" id="WP_072639357.1">
    <property type="nucleotide sequence ID" value="NZ_CP018228.1"/>
</dbReference>
<sequence length="85" mass="9141">MSTIFDKEMQAALEADGEYLRQMTGEDHGPFFLVACEACGGEGLIFKCATVYEAGCAIPHDDTEERECKECDGFGTILTQGGAPL</sequence>
<name>A0A1L3ZB90_RHILE</name>
<gene>
    <name evidence="1" type="ORF">BMW22_15940</name>
</gene>
<protein>
    <submittedName>
        <fullName evidence="1">Uncharacterized protein</fullName>
    </submittedName>
</protein>
<proteinExistence type="predicted"/>
<dbReference type="Proteomes" id="UP000183050">
    <property type="component" value="Chromosome"/>
</dbReference>
<evidence type="ECO:0000313" key="1">
    <source>
        <dbReference type="EMBL" id="API52913.1"/>
    </source>
</evidence>